<dbReference type="Proteomes" id="UP000287651">
    <property type="component" value="Unassembled WGS sequence"/>
</dbReference>
<accession>A0A426ZLZ1</accession>
<gene>
    <name evidence="2" type="ORF">B296_00041450</name>
</gene>
<feature type="compositionally biased region" description="Gly residues" evidence="1">
    <location>
        <begin position="43"/>
        <end position="53"/>
    </location>
</feature>
<evidence type="ECO:0000313" key="3">
    <source>
        <dbReference type="Proteomes" id="UP000287651"/>
    </source>
</evidence>
<feature type="non-terminal residue" evidence="2">
    <location>
        <position position="68"/>
    </location>
</feature>
<organism evidence="2 3">
    <name type="scientific">Ensete ventricosum</name>
    <name type="common">Abyssinian banana</name>
    <name type="synonym">Musa ensete</name>
    <dbReference type="NCBI Taxonomy" id="4639"/>
    <lineage>
        <taxon>Eukaryota</taxon>
        <taxon>Viridiplantae</taxon>
        <taxon>Streptophyta</taxon>
        <taxon>Embryophyta</taxon>
        <taxon>Tracheophyta</taxon>
        <taxon>Spermatophyta</taxon>
        <taxon>Magnoliopsida</taxon>
        <taxon>Liliopsida</taxon>
        <taxon>Zingiberales</taxon>
        <taxon>Musaceae</taxon>
        <taxon>Ensete</taxon>
    </lineage>
</organism>
<evidence type="ECO:0000256" key="1">
    <source>
        <dbReference type="SAM" id="MobiDB-lite"/>
    </source>
</evidence>
<protein>
    <submittedName>
        <fullName evidence="2">Uncharacterized protein</fullName>
    </submittedName>
</protein>
<dbReference type="EMBL" id="AMZH03005998">
    <property type="protein sequence ID" value="RRT64944.1"/>
    <property type="molecule type" value="Genomic_DNA"/>
</dbReference>
<name>A0A426ZLZ1_ENSVE</name>
<feature type="compositionally biased region" description="Basic residues" evidence="1">
    <location>
        <begin position="56"/>
        <end position="68"/>
    </location>
</feature>
<dbReference type="AlphaFoldDB" id="A0A426ZLZ1"/>
<sequence>MVSRHSRNHEFSILSWCFSSYPRRGLRLVPKRSLQESVAGLSSAGGGGRGGGEGGRRKRSAWGARPRR</sequence>
<proteinExistence type="predicted"/>
<reference evidence="2 3" key="1">
    <citation type="journal article" date="2014" name="Agronomy (Basel)">
        <title>A Draft Genome Sequence for Ensete ventricosum, the Drought-Tolerant Tree Against Hunger.</title>
        <authorList>
            <person name="Harrison J."/>
            <person name="Moore K.A."/>
            <person name="Paszkiewicz K."/>
            <person name="Jones T."/>
            <person name="Grant M."/>
            <person name="Ambacheew D."/>
            <person name="Muzemil S."/>
            <person name="Studholme D.J."/>
        </authorList>
    </citation>
    <scope>NUCLEOTIDE SEQUENCE [LARGE SCALE GENOMIC DNA]</scope>
</reference>
<comment type="caution">
    <text evidence="2">The sequence shown here is derived from an EMBL/GenBank/DDBJ whole genome shotgun (WGS) entry which is preliminary data.</text>
</comment>
<evidence type="ECO:0000313" key="2">
    <source>
        <dbReference type="EMBL" id="RRT64944.1"/>
    </source>
</evidence>
<feature type="region of interest" description="Disordered" evidence="1">
    <location>
        <begin position="37"/>
        <end position="68"/>
    </location>
</feature>